<dbReference type="VEuPathDB" id="TriTrypDB:BSAL_74425"/>
<dbReference type="OMA" id="TWPTESK"/>
<protein>
    <recommendedName>
        <fullName evidence="3">SMP-LTD domain-containing protein</fullName>
    </recommendedName>
</protein>
<keyword evidence="2" id="KW-1185">Reference proteome</keyword>
<dbReference type="GO" id="GO:0032865">
    <property type="term" value="C:ERMES complex"/>
    <property type="evidence" value="ECO:0007669"/>
    <property type="project" value="InterPro"/>
</dbReference>
<dbReference type="AlphaFoldDB" id="A0A0S4IYB8"/>
<dbReference type="InterPro" id="IPR027536">
    <property type="entry name" value="MDM34"/>
</dbReference>
<evidence type="ECO:0008006" key="3">
    <source>
        <dbReference type="Google" id="ProtNLM"/>
    </source>
</evidence>
<dbReference type="EMBL" id="CYKH01000651">
    <property type="protein sequence ID" value="CUG10193.1"/>
    <property type="molecule type" value="Genomic_DNA"/>
</dbReference>
<dbReference type="Proteomes" id="UP000051952">
    <property type="component" value="Unassembled WGS sequence"/>
</dbReference>
<dbReference type="PANTHER" id="PTHR28185:SF1">
    <property type="entry name" value="MITOCHONDRIAL DISTRIBUTION AND MORPHOLOGY PROTEIN 34"/>
    <property type="match status" value="1"/>
</dbReference>
<accession>A0A0S4IYB8</accession>
<organism evidence="1 2">
    <name type="scientific">Bodo saltans</name>
    <name type="common">Flagellated protozoan</name>
    <dbReference type="NCBI Taxonomy" id="75058"/>
    <lineage>
        <taxon>Eukaryota</taxon>
        <taxon>Discoba</taxon>
        <taxon>Euglenozoa</taxon>
        <taxon>Kinetoplastea</taxon>
        <taxon>Metakinetoplastina</taxon>
        <taxon>Eubodonida</taxon>
        <taxon>Bodonidae</taxon>
        <taxon>Bodo</taxon>
    </lineage>
</organism>
<sequence>MLQFDWPKVWDQEVVRSITTALETTIRNALSKTPSDLIRGSVIIDELHFGSVPPVIALSSVRELSPAHSAVVVSFKYAGDASIALRGLQLNLDTTTYVNEKGEDANHAVPFFCPFVMSLVDLVIEGNVLVEVCITTAPATPSTHLSPVAGTAPPAPSSSRVSVGRLLPSHVLNATTIRGHGVLGLEGGSVSRAGSSRAVSPTSSTLGMPSFESRLNTSVTASDTSFVRRPVRQSGVGLLFGAGGRRGMRHPDAPVSEYASPSRYGIGTLEGSFASDAVGWQPAVSAATVTASTSPPQFLLGDLANHRVKITKKTILLQLFGDPIKMFKVESNFAPVQGANEKIAAQLRNVLAPAIERLKTEGLSIHL</sequence>
<name>A0A0S4IYB8_BODSA</name>
<evidence type="ECO:0000313" key="1">
    <source>
        <dbReference type="EMBL" id="CUG10193.1"/>
    </source>
</evidence>
<gene>
    <name evidence="1" type="ORF">BSAL_74425</name>
</gene>
<reference evidence="2" key="1">
    <citation type="submission" date="2015-09" db="EMBL/GenBank/DDBJ databases">
        <authorList>
            <consortium name="Pathogen Informatics"/>
        </authorList>
    </citation>
    <scope>NUCLEOTIDE SEQUENCE [LARGE SCALE GENOMIC DNA]</scope>
    <source>
        <strain evidence="2">Lake Konstanz</strain>
    </source>
</reference>
<dbReference type="PANTHER" id="PTHR28185">
    <property type="entry name" value="MITOCHONDRIAL DISTRIBUTION AND MORPHOLOGY PROTEIN 34"/>
    <property type="match status" value="1"/>
</dbReference>
<evidence type="ECO:0000313" key="2">
    <source>
        <dbReference type="Proteomes" id="UP000051952"/>
    </source>
</evidence>
<dbReference type="OrthoDB" id="17927at2759"/>
<proteinExistence type="predicted"/>
<dbReference type="GO" id="GO:0007005">
    <property type="term" value="P:mitochondrion organization"/>
    <property type="evidence" value="ECO:0007669"/>
    <property type="project" value="InterPro"/>
</dbReference>